<dbReference type="InterPro" id="IPR005215">
    <property type="entry name" value="Trig_fac"/>
</dbReference>
<evidence type="ECO:0008006" key="3">
    <source>
        <dbReference type="Google" id="ProtNLM"/>
    </source>
</evidence>
<evidence type="ECO:0000313" key="2">
    <source>
        <dbReference type="Proteomes" id="UP001227230"/>
    </source>
</evidence>
<name>A0ABY9C0Q5_VITVI</name>
<keyword evidence="2" id="KW-1185">Reference proteome</keyword>
<organism evidence="1 2">
    <name type="scientific">Vitis vinifera</name>
    <name type="common">Grape</name>
    <dbReference type="NCBI Taxonomy" id="29760"/>
    <lineage>
        <taxon>Eukaryota</taxon>
        <taxon>Viridiplantae</taxon>
        <taxon>Streptophyta</taxon>
        <taxon>Embryophyta</taxon>
        <taxon>Tracheophyta</taxon>
        <taxon>Spermatophyta</taxon>
        <taxon>Magnoliopsida</taxon>
        <taxon>eudicotyledons</taxon>
        <taxon>Gunneridae</taxon>
        <taxon>Pentapetalae</taxon>
        <taxon>rosids</taxon>
        <taxon>Vitales</taxon>
        <taxon>Vitaceae</taxon>
        <taxon>Viteae</taxon>
        <taxon>Vitis</taxon>
    </lineage>
</organism>
<dbReference type="PANTHER" id="PTHR30560:SF5">
    <property type="entry name" value="OS09G0515400 PROTEIN"/>
    <property type="match status" value="1"/>
</dbReference>
<evidence type="ECO:0000313" key="1">
    <source>
        <dbReference type="EMBL" id="WJZ88256.1"/>
    </source>
</evidence>
<reference evidence="1 2" key="1">
    <citation type="journal article" date="2023" name="Hortic Res">
        <title>The complete reference genome for grapevine (Vitis vinifera L.) genetics and breeding.</title>
        <authorList>
            <person name="Shi X."/>
            <person name="Cao S."/>
            <person name="Wang X."/>
            <person name="Huang S."/>
            <person name="Wang Y."/>
            <person name="Liu Z."/>
            <person name="Liu W."/>
            <person name="Leng X."/>
            <person name="Peng Y."/>
            <person name="Wang N."/>
            <person name="Wang Y."/>
            <person name="Ma Z."/>
            <person name="Xu X."/>
            <person name="Zhang F."/>
            <person name="Xue H."/>
            <person name="Zhong H."/>
            <person name="Wang Y."/>
            <person name="Zhang K."/>
            <person name="Velt A."/>
            <person name="Avia K."/>
            <person name="Holtgrawe D."/>
            <person name="Grimplet J."/>
            <person name="Matus J.T."/>
            <person name="Ware D."/>
            <person name="Wu X."/>
            <person name="Wang H."/>
            <person name="Liu C."/>
            <person name="Fang Y."/>
            <person name="Rustenholz C."/>
            <person name="Cheng Z."/>
            <person name="Xiao H."/>
            <person name="Zhou Y."/>
        </authorList>
    </citation>
    <scope>NUCLEOTIDE SEQUENCE [LARGE SCALE GENOMIC DNA]</scope>
    <source>
        <strain evidence="2">cv. Pinot noir / PN40024</strain>
        <tissue evidence="1">Leaf</tissue>
    </source>
</reference>
<protein>
    <recommendedName>
        <fullName evidence="3">Trigger factor ribosome-binding bacterial domain-containing protein</fullName>
    </recommendedName>
</protein>
<proteinExistence type="predicted"/>
<accession>A0ABY9C0Q5</accession>
<sequence length="257" mass="28817">MEIAVNPLSWGLNPKMIHHKQTVLPNFFSIRPCCSLQMKYNTQAFRVRAIHKYCPAVCAVSSGVKDPGVSSSQFEDFSVTATSTGNAKELKISVELSGVKTRTIFDNVFSKMVADAQPIPAFLLHVFFSSTSKFLTFFTCFLPLASLSLTNGWGLSGKTPDIPRDILLEVLGPSKVYMQVIKKVINSTVAEYVEKGNQTETQMDFNPDRVFFVEMLQEGIKVSKDLRVEQSFEDLEDAFEPGEEFRFDAVVQLQEMD</sequence>
<dbReference type="EMBL" id="CP126652">
    <property type="protein sequence ID" value="WJZ88256.1"/>
    <property type="molecule type" value="Genomic_DNA"/>
</dbReference>
<gene>
    <name evidence="1" type="ORF">VitviT2T_007575</name>
</gene>
<dbReference type="PANTHER" id="PTHR30560">
    <property type="entry name" value="TRIGGER FACTOR CHAPERONE AND PEPTIDYL-PROLYL CIS/TRANS ISOMERASE"/>
    <property type="match status" value="1"/>
</dbReference>
<dbReference type="Proteomes" id="UP001227230">
    <property type="component" value="Chromosome 5"/>
</dbReference>